<dbReference type="PANTHER" id="PTHR21178">
    <property type="entry name" value="CILIA- AND FLAGELLA-ASSOCIATED PROTEIN 61"/>
    <property type="match status" value="1"/>
</dbReference>
<protein>
    <recommendedName>
        <fullName evidence="1">CFAP61 dimerisation domain-containing protein</fullName>
    </recommendedName>
</protein>
<sequence>MFDGQLIIDTELRTNDPSIFAAGTITKYCRRFYAEIWQHVHFNSTEIGEKGQVLVTGSCTSDIGYFRIRLNRFDLIETVTCFTKQNIEVHHMIALYGKHQSLLNELKTRFEKSLIADFYAYFREPWAMAIFYDRFECLRVENRATLLSKTIKDNDRQTIQSRFAGSVYQQEIEENLLDFLQFAEEDLPVYCTPGKLRELYLDIEDSPLYTNL</sequence>
<gene>
    <name evidence="2" type="ORF">K0M31_006362</name>
</gene>
<dbReference type="InterPro" id="IPR056299">
    <property type="entry name" value="CFAP61_dimer"/>
</dbReference>
<organism evidence="2 3">
    <name type="scientific">Melipona bicolor</name>
    <dbReference type="NCBI Taxonomy" id="60889"/>
    <lineage>
        <taxon>Eukaryota</taxon>
        <taxon>Metazoa</taxon>
        <taxon>Ecdysozoa</taxon>
        <taxon>Arthropoda</taxon>
        <taxon>Hexapoda</taxon>
        <taxon>Insecta</taxon>
        <taxon>Pterygota</taxon>
        <taxon>Neoptera</taxon>
        <taxon>Endopterygota</taxon>
        <taxon>Hymenoptera</taxon>
        <taxon>Apocrita</taxon>
        <taxon>Aculeata</taxon>
        <taxon>Apoidea</taxon>
        <taxon>Anthophila</taxon>
        <taxon>Apidae</taxon>
        <taxon>Melipona</taxon>
    </lineage>
</organism>
<evidence type="ECO:0000313" key="3">
    <source>
        <dbReference type="Proteomes" id="UP001177670"/>
    </source>
</evidence>
<dbReference type="EMBL" id="JAHYIQ010000017">
    <property type="protein sequence ID" value="KAK1125025.1"/>
    <property type="molecule type" value="Genomic_DNA"/>
</dbReference>
<comment type="caution">
    <text evidence="2">The sequence shown here is derived from an EMBL/GenBank/DDBJ whole genome shotgun (WGS) entry which is preliminary data.</text>
</comment>
<evidence type="ECO:0000313" key="2">
    <source>
        <dbReference type="EMBL" id="KAK1125025.1"/>
    </source>
</evidence>
<feature type="domain" description="CFAP61 dimerisation" evidence="1">
    <location>
        <begin position="47"/>
        <end position="130"/>
    </location>
</feature>
<dbReference type="Proteomes" id="UP001177670">
    <property type="component" value="Unassembled WGS sequence"/>
</dbReference>
<proteinExistence type="predicted"/>
<dbReference type="PANTHER" id="PTHR21178:SF8">
    <property type="entry name" value="CILIA- AND FLAGELLA-ASSOCIATED PROTEIN 61"/>
    <property type="match status" value="1"/>
</dbReference>
<evidence type="ECO:0000259" key="1">
    <source>
        <dbReference type="Pfam" id="PF23150"/>
    </source>
</evidence>
<accession>A0AA40FTE9</accession>
<keyword evidence="3" id="KW-1185">Reference proteome</keyword>
<reference evidence="2" key="1">
    <citation type="submission" date="2021-10" db="EMBL/GenBank/DDBJ databases">
        <title>Melipona bicolor Genome sequencing and assembly.</title>
        <authorList>
            <person name="Araujo N.S."/>
            <person name="Arias M.C."/>
        </authorList>
    </citation>
    <scope>NUCLEOTIDE SEQUENCE</scope>
    <source>
        <strain evidence="2">USP_2M_L1-L4_2017</strain>
        <tissue evidence="2">Whole body</tissue>
    </source>
</reference>
<dbReference type="InterPro" id="IPR038884">
    <property type="entry name" value="CFAP61"/>
</dbReference>
<dbReference type="AlphaFoldDB" id="A0AA40FTE9"/>
<name>A0AA40FTE9_9HYME</name>
<dbReference type="Pfam" id="PF23150">
    <property type="entry name" value="CFAP61_dimer"/>
    <property type="match status" value="1"/>
</dbReference>